<dbReference type="InterPro" id="IPR036442">
    <property type="entry name" value="ProQ/FinO_sf"/>
</dbReference>
<dbReference type="SUPFAM" id="SSF48657">
    <property type="entry name" value="FinO-like"/>
    <property type="match status" value="2"/>
</dbReference>
<evidence type="ECO:0000256" key="1">
    <source>
        <dbReference type="ARBA" id="ARBA00022884"/>
    </source>
</evidence>
<sequence>MSIRKNLKTLKAKYPNAFGATKKALSKGVHTQILQETNLTEAEIKKSVGFWTNNKQYLEAVLTNKHRTNLDGSLSEEITDSDREYSKQKINKLSELTKNLEDGWLFREHTLRKDFPNIFGKQRVPLVNEIGFELAQRYPKVRGNIINHFIRDWKKTKAYNESVLEHSHMYNLSGITEIAVTTEMRLKSEKLLKSYNKKKDKKNNEK</sequence>
<keyword evidence="4" id="KW-1185">Reference proteome</keyword>
<name>A0ABT9FGH3_9GAMM</name>
<dbReference type="Gene3D" id="1.10.1710.10">
    <property type="entry name" value="ProQ/FinO domain"/>
    <property type="match status" value="2"/>
</dbReference>
<dbReference type="SMART" id="SM00945">
    <property type="entry name" value="ProQ"/>
    <property type="match status" value="1"/>
</dbReference>
<evidence type="ECO:0000259" key="2">
    <source>
        <dbReference type="SMART" id="SM00945"/>
    </source>
</evidence>
<gene>
    <name evidence="3" type="ORF">Q8W34_14670</name>
</gene>
<evidence type="ECO:0000313" key="3">
    <source>
        <dbReference type="EMBL" id="MDP2565888.1"/>
    </source>
</evidence>
<dbReference type="Proteomes" id="UP001177212">
    <property type="component" value="Unassembled WGS sequence"/>
</dbReference>
<comment type="caution">
    <text evidence="3">The sequence shown here is derived from an EMBL/GenBank/DDBJ whole genome shotgun (WGS) entry which is preliminary data.</text>
</comment>
<proteinExistence type="predicted"/>
<dbReference type="EMBL" id="JAUYVT010000014">
    <property type="protein sequence ID" value="MDP2565888.1"/>
    <property type="molecule type" value="Genomic_DNA"/>
</dbReference>
<dbReference type="RefSeq" id="WP_305472670.1">
    <property type="nucleotide sequence ID" value="NZ_JAUYVT010000014.1"/>
</dbReference>
<dbReference type="InterPro" id="IPR016103">
    <property type="entry name" value="ProQ/FinO"/>
</dbReference>
<protein>
    <submittedName>
        <fullName evidence="3">ProQ/FINO family protein</fullName>
    </submittedName>
</protein>
<organism evidence="3 4">
    <name type="scientific">Pseudoalteromonas marina</name>
    <dbReference type="NCBI Taxonomy" id="267375"/>
    <lineage>
        <taxon>Bacteria</taxon>
        <taxon>Pseudomonadati</taxon>
        <taxon>Pseudomonadota</taxon>
        <taxon>Gammaproteobacteria</taxon>
        <taxon>Alteromonadales</taxon>
        <taxon>Pseudoalteromonadaceae</taxon>
        <taxon>Pseudoalteromonas</taxon>
    </lineage>
</organism>
<accession>A0ABT9FGH3</accession>
<dbReference type="Pfam" id="PF04352">
    <property type="entry name" value="ProQ"/>
    <property type="match status" value="1"/>
</dbReference>
<reference evidence="3" key="1">
    <citation type="submission" date="2023-07" db="EMBL/GenBank/DDBJ databases">
        <title>Genome content predicts the carbon catabolic preferences of heterotrophic bacteria.</title>
        <authorList>
            <person name="Gralka M."/>
        </authorList>
    </citation>
    <scope>NUCLEOTIDE SEQUENCE</scope>
    <source>
        <strain evidence="3">4G09</strain>
    </source>
</reference>
<evidence type="ECO:0000313" key="4">
    <source>
        <dbReference type="Proteomes" id="UP001177212"/>
    </source>
</evidence>
<keyword evidence="1" id="KW-0694">RNA-binding</keyword>
<feature type="domain" description="ProQ/FinO" evidence="2">
    <location>
        <begin position="2"/>
        <end position="100"/>
    </location>
</feature>